<name>A0A4R6HBP3_9BACT</name>
<evidence type="ECO:0000313" key="3">
    <source>
        <dbReference type="Proteomes" id="UP000294848"/>
    </source>
</evidence>
<dbReference type="GO" id="GO:0003677">
    <property type="term" value="F:DNA binding"/>
    <property type="evidence" value="ECO:0007669"/>
    <property type="project" value="UniProtKB-KW"/>
</dbReference>
<feature type="compositionally biased region" description="Basic and acidic residues" evidence="1">
    <location>
        <begin position="126"/>
        <end position="136"/>
    </location>
</feature>
<keyword evidence="2" id="KW-0238">DNA-binding</keyword>
<sequence length="153" mass="17754">MLDWELIKDVNATYIFLQLLLSASYYKSKKFGIELAPGQLFITTKQLSERTGLSVQQIKTAMNKLVQTGTIIKETTTKATTNKSLITICNWYNYQGVNTWNQTQQQQRLQTKSPPIINSYKKLKKKKEEKEERGKGFFDGISNNNLKFKNYEK</sequence>
<accession>A0A4R6HBP3</accession>
<dbReference type="InterPro" id="IPR036388">
    <property type="entry name" value="WH-like_DNA-bd_sf"/>
</dbReference>
<dbReference type="Proteomes" id="UP000294848">
    <property type="component" value="Unassembled WGS sequence"/>
</dbReference>
<proteinExistence type="predicted"/>
<protein>
    <submittedName>
        <fullName evidence="2">Winged helix-turn-helix DNA-binding protein</fullName>
    </submittedName>
</protein>
<comment type="caution">
    <text evidence="2">The sequence shown here is derived from an EMBL/GenBank/DDBJ whole genome shotgun (WGS) entry which is preliminary data.</text>
</comment>
<evidence type="ECO:0000256" key="1">
    <source>
        <dbReference type="SAM" id="MobiDB-lite"/>
    </source>
</evidence>
<dbReference type="Gene3D" id="1.10.10.10">
    <property type="entry name" value="Winged helix-like DNA-binding domain superfamily/Winged helix DNA-binding domain"/>
    <property type="match status" value="1"/>
</dbReference>
<feature type="region of interest" description="Disordered" evidence="1">
    <location>
        <begin position="122"/>
        <end position="153"/>
    </location>
</feature>
<reference evidence="2 3" key="1">
    <citation type="submission" date="2019-03" db="EMBL/GenBank/DDBJ databases">
        <title>Freshwater and sediment microbial communities from various areas in North America, analyzing microbe dynamics in response to fracking.</title>
        <authorList>
            <person name="Lamendella R."/>
        </authorList>
    </citation>
    <scope>NUCLEOTIDE SEQUENCE [LARGE SCALE GENOMIC DNA]</scope>
    <source>
        <strain evidence="2 3">114D</strain>
    </source>
</reference>
<dbReference type="AlphaFoldDB" id="A0A4R6HBP3"/>
<organism evidence="2 3">
    <name type="scientific">Sunxiuqinia elliptica</name>
    <dbReference type="NCBI Taxonomy" id="655355"/>
    <lineage>
        <taxon>Bacteria</taxon>
        <taxon>Pseudomonadati</taxon>
        <taxon>Bacteroidota</taxon>
        <taxon>Bacteroidia</taxon>
        <taxon>Marinilabiliales</taxon>
        <taxon>Prolixibacteraceae</taxon>
        <taxon>Sunxiuqinia</taxon>
    </lineage>
</organism>
<gene>
    <name evidence="2" type="ORF">DET52_101797</name>
</gene>
<evidence type="ECO:0000313" key="2">
    <source>
        <dbReference type="EMBL" id="TDO05437.1"/>
    </source>
</evidence>
<dbReference type="EMBL" id="SNWI01000001">
    <property type="protein sequence ID" value="TDO05437.1"/>
    <property type="molecule type" value="Genomic_DNA"/>
</dbReference>